<dbReference type="AlphaFoldDB" id="A0A133YEM7"/>
<gene>
    <name evidence="5" type="ORF">HMPREF1872_00595</name>
</gene>
<protein>
    <submittedName>
        <fullName evidence="5">ABC transporter, solute-binding protein</fullName>
    </submittedName>
</protein>
<evidence type="ECO:0000256" key="3">
    <source>
        <dbReference type="ARBA" id="ARBA00022729"/>
    </source>
</evidence>
<dbReference type="PANTHER" id="PTHR30061">
    <property type="entry name" value="MALTOSE-BINDING PERIPLASMIC PROTEIN"/>
    <property type="match status" value="1"/>
</dbReference>
<dbReference type="STRING" id="1497955.HMPREF1872_00595"/>
<dbReference type="RefSeq" id="WP_082714296.1">
    <property type="nucleotide sequence ID" value="NZ_CP118869.1"/>
</dbReference>
<feature type="chain" id="PRO_5039586391" evidence="4">
    <location>
        <begin position="23"/>
        <end position="443"/>
    </location>
</feature>
<dbReference type="Pfam" id="PF01547">
    <property type="entry name" value="SBP_bac_1"/>
    <property type="match status" value="1"/>
</dbReference>
<dbReference type="GO" id="GO:0015768">
    <property type="term" value="P:maltose transport"/>
    <property type="evidence" value="ECO:0007669"/>
    <property type="project" value="TreeGrafter"/>
</dbReference>
<keyword evidence="3 4" id="KW-0732">Signal</keyword>
<keyword evidence="2" id="KW-0813">Transport</keyword>
<dbReference type="CDD" id="cd13585">
    <property type="entry name" value="PBP2_TMBP_like"/>
    <property type="match status" value="1"/>
</dbReference>
<sequence length="443" mass="49774">MKKTLSYVAGSLAAILALSACSVPKTNKVETTTVNTASSESKKETSDTKKKDAVTITFAQYSGSGDNEQYLKKMVDNYMKENPHVKVDMQTYGYDDYFTQMTAKVSGGQAPDVFELNYENFVSYAKKGALLPLQELLKKSNIDTSIYNKMALNAFSADNQQYGVPNSFSNVVLIYNKKLFDQAKVAYPTDDWKWEDAMEAAKKIRALGKDIYGYYHPISFNEFYKTVKQNNGSLFNEDFSKFTMDTKENVETLKYMVDMQRASNVMPTQEQLAGMGDWDLFESGRLGMLVTGIWAFPEFTKNCDFDWDIVVEPGHVKKATHFFSNGYVISKDSKVAEEAVKFITYISSNRAATQIRIDAGWELPPVQDEEILKQYKAKTPPTNREAVFKSLDSLVTPPVITQYAELQDIVGKHLNAAASGAVTPEQALKDMQAECEKQIDLSK</sequence>
<evidence type="ECO:0000256" key="4">
    <source>
        <dbReference type="SAM" id="SignalP"/>
    </source>
</evidence>
<dbReference type="OrthoDB" id="362670at2"/>
<dbReference type="GO" id="GO:0042956">
    <property type="term" value="P:maltodextrin transmembrane transport"/>
    <property type="evidence" value="ECO:0007669"/>
    <property type="project" value="TreeGrafter"/>
</dbReference>
<dbReference type="PANTHER" id="PTHR30061:SF50">
    <property type="entry name" value="MALTOSE_MALTODEXTRIN-BINDING PERIPLASMIC PROTEIN"/>
    <property type="match status" value="1"/>
</dbReference>
<evidence type="ECO:0000313" key="5">
    <source>
        <dbReference type="EMBL" id="KXB41644.1"/>
    </source>
</evidence>
<name>A0A133YEM7_9FIRM</name>
<dbReference type="InterPro" id="IPR006059">
    <property type="entry name" value="SBP"/>
</dbReference>
<evidence type="ECO:0000256" key="1">
    <source>
        <dbReference type="ARBA" id="ARBA00008520"/>
    </source>
</evidence>
<dbReference type="PROSITE" id="PS51257">
    <property type="entry name" value="PROKAR_LIPOPROTEIN"/>
    <property type="match status" value="1"/>
</dbReference>
<dbReference type="GO" id="GO:1901982">
    <property type="term" value="F:maltose binding"/>
    <property type="evidence" value="ECO:0007669"/>
    <property type="project" value="TreeGrafter"/>
</dbReference>
<dbReference type="Proteomes" id="UP000070080">
    <property type="component" value="Unassembled WGS sequence"/>
</dbReference>
<dbReference type="GO" id="GO:0055052">
    <property type="term" value="C:ATP-binding cassette (ABC) transporter complex, substrate-binding subunit-containing"/>
    <property type="evidence" value="ECO:0007669"/>
    <property type="project" value="TreeGrafter"/>
</dbReference>
<dbReference type="Gene3D" id="3.40.190.10">
    <property type="entry name" value="Periplasmic binding protein-like II"/>
    <property type="match status" value="1"/>
</dbReference>
<dbReference type="EMBL" id="LSCV01000011">
    <property type="protein sequence ID" value="KXB41644.1"/>
    <property type="molecule type" value="Genomic_DNA"/>
</dbReference>
<comment type="similarity">
    <text evidence="1">Belongs to the bacterial solute-binding protein 1 family.</text>
</comment>
<dbReference type="PATRIC" id="fig|1497955.3.peg.575"/>
<dbReference type="SUPFAM" id="SSF53850">
    <property type="entry name" value="Periplasmic binding protein-like II"/>
    <property type="match status" value="1"/>
</dbReference>
<feature type="signal peptide" evidence="4">
    <location>
        <begin position="1"/>
        <end position="22"/>
    </location>
</feature>
<evidence type="ECO:0000256" key="2">
    <source>
        <dbReference type="ARBA" id="ARBA00022448"/>
    </source>
</evidence>
<organism evidence="5 6">
    <name type="scientific">Amygdalobacter nucleatus</name>
    <dbReference type="NCBI Taxonomy" id="3029274"/>
    <lineage>
        <taxon>Bacteria</taxon>
        <taxon>Bacillati</taxon>
        <taxon>Bacillota</taxon>
        <taxon>Clostridia</taxon>
        <taxon>Eubacteriales</taxon>
        <taxon>Oscillospiraceae</taxon>
        <taxon>Amygdalobacter</taxon>
    </lineage>
</organism>
<keyword evidence="6" id="KW-1185">Reference proteome</keyword>
<proteinExistence type="inferred from homology"/>
<evidence type="ECO:0000313" key="6">
    <source>
        <dbReference type="Proteomes" id="UP000070080"/>
    </source>
</evidence>
<comment type="caution">
    <text evidence="5">The sequence shown here is derived from an EMBL/GenBank/DDBJ whole genome shotgun (WGS) entry which is preliminary data.</text>
</comment>
<reference evidence="6" key="1">
    <citation type="submission" date="2016-01" db="EMBL/GenBank/DDBJ databases">
        <authorList>
            <person name="Mitreva M."/>
            <person name="Pepin K.H."/>
            <person name="Mihindukulasuriya K.A."/>
            <person name="Fulton R."/>
            <person name="Fronick C."/>
            <person name="O'Laughlin M."/>
            <person name="Miner T."/>
            <person name="Herter B."/>
            <person name="Rosa B.A."/>
            <person name="Cordes M."/>
            <person name="Tomlinson C."/>
            <person name="Wollam A."/>
            <person name="Palsikar V.B."/>
            <person name="Mardis E.R."/>
            <person name="Wilson R.K."/>
        </authorList>
    </citation>
    <scope>NUCLEOTIDE SEQUENCE [LARGE SCALE GENOMIC DNA]</scope>
    <source>
        <strain evidence="6">KA00274</strain>
    </source>
</reference>
<accession>A0A133YEM7</accession>